<protein>
    <submittedName>
        <fullName evidence="1">Uncharacterized protein</fullName>
    </submittedName>
</protein>
<dbReference type="EMBL" id="LR796243">
    <property type="protein sequence ID" value="CAB4131109.1"/>
    <property type="molecule type" value="Genomic_DNA"/>
</dbReference>
<organism evidence="1">
    <name type="scientific">uncultured Caudovirales phage</name>
    <dbReference type="NCBI Taxonomy" id="2100421"/>
    <lineage>
        <taxon>Viruses</taxon>
        <taxon>Duplodnaviria</taxon>
        <taxon>Heunggongvirae</taxon>
        <taxon>Uroviricota</taxon>
        <taxon>Caudoviricetes</taxon>
        <taxon>Peduoviridae</taxon>
        <taxon>Maltschvirus</taxon>
        <taxon>Maltschvirus maltsch</taxon>
    </lineage>
</organism>
<evidence type="ECO:0000313" key="2">
    <source>
        <dbReference type="EMBL" id="CAB4135073.1"/>
    </source>
</evidence>
<accession>A0A6J5LHL5</accession>
<name>A0A6J5LHL5_9CAUD</name>
<proteinExistence type="predicted"/>
<dbReference type="EMBL" id="LR796293">
    <property type="protein sequence ID" value="CAB4135073.1"/>
    <property type="molecule type" value="Genomic_DNA"/>
</dbReference>
<evidence type="ECO:0000313" key="1">
    <source>
        <dbReference type="EMBL" id="CAB4131109.1"/>
    </source>
</evidence>
<gene>
    <name evidence="1" type="ORF">UFOVP121_60</name>
    <name evidence="2" type="ORF">UFOVP277_65</name>
</gene>
<reference evidence="1" key="1">
    <citation type="submission" date="2020-04" db="EMBL/GenBank/DDBJ databases">
        <authorList>
            <person name="Chiriac C."/>
            <person name="Salcher M."/>
            <person name="Ghai R."/>
            <person name="Kavagutti S V."/>
        </authorList>
    </citation>
    <scope>NUCLEOTIDE SEQUENCE</scope>
</reference>
<sequence length="62" mass="6990">MTKVETLRDTRNGLWTELESVFGDESRGELINTLVKQIQAVELELTELLFDLTDASPYVGGF</sequence>